<keyword evidence="2" id="KW-1185">Reference proteome</keyword>
<dbReference type="AlphaFoldDB" id="A0A2G5SDH7"/>
<proteinExistence type="predicted"/>
<gene>
    <name evidence="1" type="ORF">B9Z55_027976</name>
</gene>
<accession>A0A2G5SDH7</accession>
<name>A0A2G5SDH7_9PELO</name>
<reference evidence="2" key="1">
    <citation type="submission" date="2017-10" db="EMBL/GenBank/DDBJ databases">
        <title>Rapid genome shrinkage in a self-fertile nematode reveals novel sperm competition proteins.</title>
        <authorList>
            <person name="Yin D."/>
            <person name="Schwarz E.M."/>
            <person name="Thomas C.G."/>
            <person name="Felde R.L."/>
            <person name="Korf I.F."/>
            <person name="Cutter A.D."/>
            <person name="Schartner C.M."/>
            <person name="Ralston E.J."/>
            <person name="Meyer B.J."/>
            <person name="Haag E.S."/>
        </authorList>
    </citation>
    <scope>NUCLEOTIDE SEQUENCE [LARGE SCALE GENOMIC DNA]</scope>
    <source>
        <strain evidence="2">JU1422</strain>
    </source>
</reference>
<evidence type="ECO:0000313" key="1">
    <source>
        <dbReference type="EMBL" id="PIC13100.1"/>
    </source>
</evidence>
<sequence>MIALDRFDSAENCVETESIYAGLRFYEAPVKNLIRTRLASSIGIIVEVVASSLDSMDLPVSMYQLDQYAHSNMIIKLP</sequence>
<dbReference type="Proteomes" id="UP000230233">
    <property type="component" value="Unassembled WGS sequence"/>
</dbReference>
<evidence type="ECO:0000313" key="2">
    <source>
        <dbReference type="Proteomes" id="UP000230233"/>
    </source>
</evidence>
<dbReference type="EMBL" id="PDUG01000015">
    <property type="protein sequence ID" value="PIC13100.1"/>
    <property type="molecule type" value="Genomic_DNA"/>
</dbReference>
<protein>
    <submittedName>
        <fullName evidence="1">Uncharacterized protein</fullName>
    </submittedName>
</protein>
<comment type="caution">
    <text evidence="1">The sequence shown here is derived from an EMBL/GenBank/DDBJ whole genome shotgun (WGS) entry which is preliminary data.</text>
</comment>
<organism evidence="1 2">
    <name type="scientific">Caenorhabditis nigoni</name>
    <dbReference type="NCBI Taxonomy" id="1611254"/>
    <lineage>
        <taxon>Eukaryota</taxon>
        <taxon>Metazoa</taxon>
        <taxon>Ecdysozoa</taxon>
        <taxon>Nematoda</taxon>
        <taxon>Chromadorea</taxon>
        <taxon>Rhabditida</taxon>
        <taxon>Rhabditina</taxon>
        <taxon>Rhabditomorpha</taxon>
        <taxon>Rhabditoidea</taxon>
        <taxon>Rhabditidae</taxon>
        <taxon>Peloderinae</taxon>
        <taxon>Caenorhabditis</taxon>
    </lineage>
</organism>